<evidence type="ECO:0000256" key="1">
    <source>
        <dbReference type="ARBA" id="ARBA00005953"/>
    </source>
</evidence>
<comment type="similarity">
    <text evidence="1">Belongs to the 4-hydroxybenzoyl-CoA thioesterase family.</text>
</comment>
<sequence length="128" mass="14123">MTVVAEIAVRFRDHDSFGHVNNAVYATYCEQARVEYFESVLDVPLPELDIVVAHLELDYRAPIEGIGTVEVEVEAGEPGGKSFPLFYELSYEGDVVATGKTIQVAMDESGTPTRVPDSWREAIANQSE</sequence>
<dbReference type="Proteomes" id="UP000053157">
    <property type="component" value="Unassembled WGS sequence"/>
</dbReference>
<gene>
    <name evidence="3" type="ORF">AUR66_06560</name>
</gene>
<evidence type="ECO:0000313" key="4">
    <source>
        <dbReference type="Proteomes" id="UP000053157"/>
    </source>
</evidence>
<dbReference type="CDD" id="cd00586">
    <property type="entry name" value="4HBT"/>
    <property type="match status" value="1"/>
</dbReference>
<dbReference type="AlphaFoldDB" id="A0A0W1SXI8"/>
<organism evidence="3 4">
    <name type="scientific">Haloferax profundi</name>
    <dbReference type="NCBI Taxonomy" id="1544718"/>
    <lineage>
        <taxon>Archaea</taxon>
        <taxon>Methanobacteriati</taxon>
        <taxon>Methanobacteriota</taxon>
        <taxon>Stenosarchaea group</taxon>
        <taxon>Halobacteria</taxon>
        <taxon>Halobacteriales</taxon>
        <taxon>Haloferacaceae</taxon>
        <taxon>Haloferax</taxon>
    </lineage>
</organism>
<dbReference type="Pfam" id="PF13279">
    <property type="entry name" value="4HBT_2"/>
    <property type="match status" value="1"/>
</dbReference>
<protein>
    <submittedName>
        <fullName evidence="3">Thioesterase</fullName>
    </submittedName>
</protein>
<dbReference type="RefSeq" id="WP_058570764.1">
    <property type="nucleotide sequence ID" value="NZ_LOPV01000023.1"/>
</dbReference>
<dbReference type="PANTHER" id="PTHR31793">
    <property type="entry name" value="4-HYDROXYBENZOYL-COA THIOESTERASE FAMILY MEMBER"/>
    <property type="match status" value="1"/>
</dbReference>
<evidence type="ECO:0000256" key="2">
    <source>
        <dbReference type="ARBA" id="ARBA00022801"/>
    </source>
</evidence>
<name>A0A0W1SXI8_9EURY</name>
<dbReference type="GO" id="GO:0047617">
    <property type="term" value="F:fatty acyl-CoA hydrolase activity"/>
    <property type="evidence" value="ECO:0007669"/>
    <property type="project" value="TreeGrafter"/>
</dbReference>
<dbReference type="InterPro" id="IPR050563">
    <property type="entry name" value="4-hydroxybenzoyl-CoA_TE"/>
</dbReference>
<dbReference type="SUPFAM" id="SSF54637">
    <property type="entry name" value="Thioesterase/thiol ester dehydrase-isomerase"/>
    <property type="match status" value="1"/>
</dbReference>
<proteinExistence type="inferred from homology"/>
<keyword evidence="2" id="KW-0378">Hydrolase</keyword>
<dbReference type="PANTHER" id="PTHR31793:SF27">
    <property type="entry name" value="NOVEL THIOESTERASE SUPERFAMILY DOMAIN AND SAPOSIN A-TYPE DOMAIN CONTAINING PROTEIN (0610012H03RIK)"/>
    <property type="match status" value="1"/>
</dbReference>
<reference evidence="3 4" key="1">
    <citation type="submission" date="2015-12" db="EMBL/GenBank/DDBJ databases">
        <title>Haloferax profundi sp. nov. isolated from the Discovery deep brine-seawater interface in the Red Sea.</title>
        <authorList>
            <person name="Zhang G."/>
            <person name="Stingl U."/>
            <person name="Rashid M."/>
        </authorList>
    </citation>
    <scope>NUCLEOTIDE SEQUENCE [LARGE SCALE GENOMIC DNA]</scope>
    <source>
        <strain evidence="3 4">SB29</strain>
    </source>
</reference>
<accession>A0A0W1SXI8</accession>
<dbReference type="InterPro" id="IPR029069">
    <property type="entry name" value="HotDog_dom_sf"/>
</dbReference>
<comment type="caution">
    <text evidence="3">The sequence shown here is derived from an EMBL/GenBank/DDBJ whole genome shotgun (WGS) entry which is preliminary data.</text>
</comment>
<dbReference type="Gene3D" id="3.10.129.10">
    <property type="entry name" value="Hotdog Thioesterase"/>
    <property type="match status" value="1"/>
</dbReference>
<evidence type="ECO:0000313" key="3">
    <source>
        <dbReference type="EMBL" id="KTG30721.1"/>
    </source>
</evidence>
<keyword evidence="4" id="KW-1185">Reference proteome</keyword>
<dbReference type="EMBL" id="LOPV01000023">
    <property type="protein sequence ID" value="KTG30721.1"/>
    <property type="molecule type" value="Genomic_DNA"/>
</dbReference>
<dbReference type="OrthoDB" id="56956at2157"/>